<evidence type="ECO:0000313" key="3">
    <source>
        <dbReference type="Proteomes" id="UP000315434"/>
    </source>
</evidence>
<organism evidence="2 3">
    <name type="scientific">Rhizobium rhizogenes</name>
    <name type="common">Agrobacterium rhizogenes</name>
    <dbReference type="NCBI Taxonomy" id="359"/>
    <lineage>
        <taxon>Bacteria</taxon>
        <taxon>Pseudomonadati</taxon>
        <taxon>Pseudomonadota</taxon>
        <taxon>Alphaproteobacteria</taxon>
        <taxon>Hyphomicrobiales</taxon>
        <taxon>Rhizobiaceae</taxon>
        <taxon>Rhizobium/Agrobacterium group</taxon>
        <taxon>Rhizobium</taxon>
    </lineage>
</organism>
<evidence type="ECO:0000313" key="2">
    <source>
        <dbReference type="EMBL" id="TRA98483.1"/>
    </source>
</evidence>
<dbReference type="RefSeq" id="WP_142842594.1">
    <property type="nucleotide sequence ID" value="NZ_SGNY01000007.1"/>
</dbReference>
<dbReference type="SUPFAM" id="SSF48452">
    <property type="entry name" value="TPR-like"/>
    <property type="match status" value="1"/>
</dbReference>
<reference evidence="2 3" key="1">
    <citation type="journal article" date="2019" name="Appl. Microbiol. Biotechnol.">
        <title>Differential efficiency of wild type rhizogenic strains for rol gene transformation of plants.</title>
        <authorList>
            <person name="Desmet S."/>
            <person name="De Keyser E."/>
            <person name="Van Vaerenbergh J."/>
            <person name="Baeyen S."/>
            <person name="Van Huylenbroeck J."/>
            <person name="Geelen D."/>
            <person name="Dhooghe E."/>
        </authorList>
    </citation>
    <scope>NUCLEOTIDE SEQUENCE [LARGE SCALE GENOMIC DNA]</scope>
    <source>
        <strain evidence="2 3">GBBC3284</strain>
    </source>
</reference>
<keyword evidence="1" id="KW-1133">Transmembrane helix</keyword>
<proteinExistence type="predicted"/>
<feature type="transmembrane region" description="Helical" evidence="1">
    <location>
        <begin position="149"/>
        <end position="168"/>
    </location>
</feature>
<name>A0A546XCK5_RHIRH</name>
<evidence type="ECO:0000256" key="1">
    <source>
        <dbReference type="SAM" id="Phobius"/>
    </source>
</evidence>
<dbReference type="Gene3D" id="1.25.40.10">
    <property type="entry name" value="Tetratricopeptide repeat domain"/>
    <property type="match status" value="1"/>
</dbReference>
<sequence>MILGPKIEQQLPGPDTVRRALDQLFASDVFSKSERMRSFLEYIVTETIEGRGDRIKAYSIALEVFGRQADFDGTEDPIVRTAANRLRNALERYNASPQSKLSPLLISLPRGRYVPVFESNSDDGPIADIKEKNEVSTLALPRRYLSWRVIVIVLSFIGVTILGSIQLLPNLFNKATASRGATVPLLLVQNTQFTPGSDPAKRLAHDLSELIAIKLAAHGSAGVVDLAREPGNVAYETAGRNLTRVVYTLDSAIVDQGGELALVWKLNDAHTREVSWTDHVSLGTPNEDTVNNAVDALVRGVVGMEGAIASLESTHQGEISCLTPRERVALVYVDQSLPDIRACLESVVSKYPLNSQAWAILARVYFRLGRDAASRGEDSSEYGGLLRTAAQKAMDLSPRSFAPQLAALYVAYSAGDLDTYERLSRKMLTVFQDPHLKLIVGNALWSIGQRDEGVELVAKGIEETGDVGSLGYLVLASDRYERQDFTGALEMLERIYRREFYRIDLLQAAALAKLGRQDDARAAIQRLHDKRPGYENHLYFDFRHNNFPEPMIEHLAEGLREAGLIVPIPAENPK</sequence>
<evidence type="ECO:0008006" key="4">
    <source>
        <dbReference type="Google" id="ProtNLM"/>
    </source>
</evidence>
<dbReference type="AlphaFoldDB" id="A0A546XCK5"/>
<comment type="caution">
    <text evidence="2">The sequence shown here is derived from an EMBL/GenBank/DDBJ whole genome shotgun (WGS) entry which is preliminary data.</text>
</comment>
<protein>
    <recommendedName>
        <fullName evidence="4">Adenylate cyclase</fullName>
    </recommendedName>
</protein>
<dbReference type="InterPro" id="IPR011990">
    <property type="entry name" value="TPR-like_helical_dom_sf"/>
</dbReference>
<dbReference type="EMBL" id="SGNY01000007">
    <property type="protein sequence ID" value="TRA98483.1"/>
    <property type="molecule type" value="Genomic_DNA"/>
</dbReference>
<dbReference type="OrthoDB" id="8305401at2"/>
<gene>
    <name evidence="2" type="ORF">EXN68_20470</name>
</gene>
<dbReference type="Pfam" id="PF13432">
    <property type="entry name" value="TPR_16"/>
    <property type="match status" value="2"/>
</dbReference>
<keyword evidence="1" id="KW-0472">Membrane</keyword>
<keyword evidence="1" id="KW-0812">Transmembrane</keyword>
<dbReference type="Proteomes" id="UP000315434">
    <property type="component" value="Unassembled WGS sequence"/>
</dbReference>
<accession>A0A546XCK5</accession>